<dbReference type="InterPro" id="IPR001633">
    <property type="entry name" value="EAL_dom"/>
</dbReference>
<sequence>MNYPALTRYIQHLQNKLPANTNLYFDEDGRVHGRFFHARLASVYQTICSANTLEVKACEAYARSVSNEEPGLSIWKLLENIASDEESVELDRLCRLLHTINYFKQLDNSVKDLYLTVHNRLLVAVAGNHGAAFRRVLESLELPQQKVILQLPRITPSQRWVLSHVAENYRRNGFRIGANAGSLDEAHDLLIRIRPASIKLDVGLVNEARNFQHLLKNAAEIGTQIVVRKIETEQSYLSLQEYYDGTSPFLVQGYFFDLPKSDTPTRFLAKPKELGLASDAILALPL</sequence>
<dbReference type="RefSeq" id="WP_186942020.1">
    <property type="nucleotide sequence ID" value="NZ_JACOGA010000008.1"/>
</dbReference>
<keyword evidence="3" id="KW-1185">Reference proteome</keyword>
<dbReference type="EMBL" id="JACOGA010000008">
    <property type="protein sequence ID" value="MBC3873997.1"/>
    <property type="molecule type" value="Genomic_DNA"/>
</dbReference>
<dbReference type="Proteomes" id="UP000624279">
    <property type="component" value="Unassembled WGS sequence"/>
</dbReference>
<protein>
    <submittedName>
        <fullName evidence="2">EAL domain-containing protein</fullName>
    </submittedName>
</protein>
<dbReference type="SUPFAM" id="SSF141868">
    <property type="entry name" value="EAL domain-like"/>
    <property type="match status" value="1"/>
</dbReference>
<feature type="domain" description="EAL" evidence="1">
    <location>
        <begin position="27"/>
        <end position="264"/>
    </location>
</feature>
<accession>A0ABR6YC01</accession>
<reference evidence="2 3" key="1">
    <citation type="submission" date="2020-08" db="EMBL/GenBank/DDBJ databases">
        <title>Novel species isolated from subtropical streams in China.</title>
        <authorList>
            <person name="Lu H."/>
        </authorList>
    </citation>
    <scope>NUCLEOTIDE SEQUENCE [LARGE SCALE GENOMIC DNA]</scope>
    <source>
        <strain evidence="2 3">LX15W</strain>
    </source>
</reference>
<evidence type="ECO:0000313" key="2">
    <source>
        <dbReference type="EMBL" id="MBC3873997.1"/>
    </source>
</evidence>
<comment type="caution">
    <text evidence="2">The sequence shown here is derived from an EMBL/GenBank/DDBJ whole genome shotgun (WGS) entry which is preliminary data.</text>
</comment>
<evidence type="ECO:0000259" key="1">
    <source>
        <dbReference type="SMART" id="SM00052"/>
    </source>
</evidence>
<dbReference type="InterPro" id="IPR035919">
    <property type="entry name" value="EAL_sf"/>
</dbReference>
<name>A0ABR6YC01_9BURK</name>
<dbReference type="SMART" id="SM00052">
    <property type="entry name" value="EAL"/>
    <property type="match status" value="1"/>
</dbReference>
<evidence type="ECO:0000313" key="3">
    <source>
        <dbReference type="Proteomes" id="UP000624279"/>
    </source>
</evidence>
<proteinExistence type="predicted"/>
<dbReference type="Gene3D" id="3.20.20.450">
    <property type="entry name" value="EAL domain"/>
    <property type="match status" value="1"/>
</dbReference>
<gene>
    <name evidence="2" type="ORF">H8K55_10370</name>
</gene>
<organism evidence="2 3">
    <name type="scientific">Undibacterium flavidum</name>
    <dbReference type="NCBI Taxonomy" id="2762297"/>
    <lineage>
        <taxon>Bacteria</taxon>
        <taxon>Pseudomonadati</taxon>
        <taxon>Pseudomonadota</taxon>
        <taxon>Betaproteobacteria</taxon>
        <taxon>Burkholderiales</taxon>
        <taxon>Oxalobacteraceae</taxon>
        <taxon>Undibacterium</taxon>
    </lineage>
</organism>
<dbReference type="Pfam" id="PF00563">
    <property type="entry name" value="EAL"/>
    <property type="match status" value="1"/>
</dbReference>